<accession>A0A7W4UR43</accession>
<evidence type="ECO:0000313" key="1">
    <source>
        <dbReference type="EMBL" id="MBB2958843.1"/>
    </source>
</evidence>
<dbReference type="Pfam" id="PF10604">
    <property type="entry name" value="Polyketide_cyc2"/>
    <property type="match status" value="1"/>
</dbReference>
<evidence type="ECO:0000313" key="2">
    <source>
        <dbReference type="Proteomes" id="UP000545286"/>
    </source>
</evidence>
<organism evidence="1 2">
    <name type="scientific">Pseudoclavibacter helvolus</name>
    <dbReference type="NCBI Taxonomy" id="255205"/>
    <lineage>
        <taxon>Bacteria</taxon>
        <taxon>Bacillati</taxon>
        <taxon>Actinomycetota</taxon>
        <taxon>Actinomycetes</taxon>
        <taxon>Micrococcales</taxon>
        <taxon>Microbacteriaceae</taxon>
        <taxon>Pseudoclavibacter</taxon>
    </lineage>
</organism>
<comment type="caution">
    <text evidence="1">The sequence shown here is derived from an EMBL/GenBank/DDBJ whole genome shotgun (WGS) entry which is preliminary data.</text>
</comment>
<keyword evidence="2" id="KW-1185">Reference proteome</keyword>
<dbReference type="AlphaFoldDB" id="A0A7W4UR43"/>
<sequence>MPQLEASVIVPLPVEEAFALAHTVGEARSWDPGVVRSEYIRGADAPVVGAHCFTKTPGGRRMILELRVVHAPLVSAAEMVKGPNWLSSFGEGWRFEALESGTKATWKFTYKLASPLFASTIGAATKPVFEHELQQRAEAFKTRAEQIVQVR</sequence>
<dbReference type="InterPro" id="IPR023393">
    <property type="entry name" value="START-like_dom_sf"/>
</dbReference>
<dbReference type="RefSeq" id="WP_082805781.1">
    <property type="nucleotide sequence ID" value="NZ_CZJY01000071.1"/>
</dbReference>
<reference evidence="1 2" key="1">
    <citation type="submission" date="2020-08" db="EMBL/GenBank/DDBJ databases">
        <title>Sequencing the genomes of 1000 actinobacteria strains.</title>
        <authorList>
            <person name="Klenk H.-P."/>
        </authorList>
    </citation>
    <scope>NUCLEOTIDE SEQUENCE [LARGE SCALE GENOMIC DNA]</scope>
    <source>
        <strain evidence="1 2">DSM 20419</strain>
    </source>
</reference>
<dbReference type="CDD" id="cd07812">
    <property type="entry name" value="SRPBCC"/>
    <property type="match status" value="1"/>
</dbReference>
<gene>
    <name evidence="1" type="ORF">FHX72_002989</name>
</gene>
<protein>
    <submittedName>
        <fullName evidence="1">Ribosome-associated toxin RatA of RatAB toxin-antitoxin module</fullName>
    </submittedName>
</protein>
<dbReference type="InterPro" id="IPR019587">
    <property type="entry name" value="Polyketide_cyclase/dehydratase"/>
</dbReference>
<dbReference type="Gene3D" id="3.30.530.20">
    <property type="match status" value="1"/>
</dbReference>
<dbReference type="OrthoDB" id="197829at2"/>
<dbReference type="Proteomes" id="UP000545286">
    <property type="component" value="Unassembled WGS sequence"/>
</dbReference>
<dbReference type="EMBL" id="JACHWJ010000004">
    <property type="protein sequence ID" value="MBB2958843.1"/>
    <property type="molecule type" value="Genomic_DNA"/>
</dbReference>
<proteinExistence type="predicted"/>
<dbReference type="SUPFAM" id="SSF55961">
    <property type="entry name" value="Bet v1-like"/>
    <property type="match status" value="1"/>
</dbReference>
<name>A0A7W4UR43_9MICO</name>